<dbReference type="Pfam" id="PF01734">
    <property type="entry name" value="Patatin"/>
    <property type="match status" value="1"/>
</dbReference>
<keyword evidence="5" id="KW-1185">Reference proteome</keyword>
<sequence length="293" mass="32723">MTQLQSHEIVPIFSGGGTRLPCYVGILIALKDLELNFHSLVGVSGGSIVAAMVAAGKTFDQMRDLALHTDFKQFRGFSLMNLIRTGGLSSGDTFERWMDNQLAGARFCDLLLDLHVLATDINGGGPVVFNKARTPQMKVSEAVRYSMSIPLLFSFKTFENHVMADGVILAEDALHQDWSGRDVPVVCFRLKSEGEDKPIIRRRLFPLVSYILMLIQTFMNAMSREYVHAQYWHNTVLINTGDVSSVDFALPVAKKEELLRQGYDTTMAVIPHKLGWIRTEVATSQRERQVGLS</sequence>
<dbReference type="PROSITE" id="PS51635">
    <property type="entry name" value="PNPLA"/>
    <property type="match status" value="1"/>
</dbReference>
<dbReference type="InterPro" id="IPR016035">
    <property type="entry name" value="Acyl_Trfase/lysoPLipase"/>
</dbReference>
<evidence type="ECO:0000259" key="3">
    <source>
        <dbReference type="PROSITE" id="PS51635"/>
    </source>
</evidence>
<feature type="active site" description="Proton acceptor" evidence="2">
    <location>
        <position position="165"/>
    </location>
</feature>
<protein>
    <submittedName>
        <fullName evidence="4">Patatin-like phospholipase family protein</fullName>
    </submittedName>
</protein>
<feature type="short sequence motif" description="GXSXG" evidence="2">
    <location>
        <begin position="42"/>
        <end position="46"/>
    </location>
</feature>
<dbReference type="InterPro" id="IPR002641">
    <property type="entry name" value="PNPLA_dom"/>
</dbReference>
<organism evidence="4 5">
    <name type="scientific">Rheinheimera tilapiae</name>
    <dbReference type="NCBI Taxonomy" id="875043"/>
    <lineage>
        <taxon>Bacteria</taxon>
        <taxon>Pseudomonadati</taxon>
        <taxon>Pseudomonadota</taxon>
        <taxon>Gammaproteobacteria</taxon>
        <taxon>Chromatiales</taxon>
        <taxon>Chromatiaceae</taxon>
        <taxon>Rheinheimera</taxon>
    </lineage>
</organism>
<dbReference type="CDD" id="cd07207">
    <property type="entry name" value="Pat_ExoU_VipD_like"/>
    <property type="match status" value="1"/>
</dbReference>
<keyword evidence="2" id="KW-0442">Lipid degradation</keyword>
<evidence type="ECO:0000313" key="4">
    <source>
        <dbReference type="EMBL" id="MFC0048193.1"/>
    </source>
</evidence>
<evidence type="ECO:0000256" key="2">
    <source>
        <dbReference type="PROSITE-ProRule" id="PRU01161"/>
    </source>
</evidence>
<keyword evidence="1 2" id="KW-0443">Lipid metabolism</keyword>
<dbReference type="Gene3D" id="3.40.1090.10">
    <property type="entry name" value="Cytosolic phospholipase A2 catalytic domain"/>
    <property type="match status" value="2"/>
</dbReference>
<comment type="caution">
    <text evidence="2">Lacks conserved residue(s) required for the propagation of feature annotation.</text>
</comment>
<name>A0ABV6BDS8_9GAMM</name>
<dbReference type="PANTHER" id="PTHR46394:SF1">
    <property type="entry name" value="PNPLA DOMAIN-CONTAINING PROTEIN"/>
    <property type="match status" value="1"/>
</dbReference>
<feature type="active site" description="Nucleophile" evidence="2">
    <location>
        <position position="44"/>
    </location>
</feature>
<dbReference type="SUPFAM" id="SSF52151">
    <property type="entry name" value="FabD/lysophospholipase-like"/>
    <property type="match status" value="1"/>
</dbReference>
<gene>
    <name evidence="4" type="ORF">ACFFJP_07800</name>
</gene>
<comment type="caution">
    <text evidence="4">The sequence shown here is derived from an EMBL/GenBank/DDBJ whole genome shotgun (WGS) entry which is preliminary data.</text>
</comment>
<keyword evidence="2" id="KW-0378">Hydrolase</keyword>
<evidence type="ECO:0000256" key="1">
    <source>
        <dbReference type="ARBA" id="ARBA00023098"/>
    </source>
</evidence>
<feature type="domain" description="PNPLA" evidence="3">
    <location>
        <begin position="11"/>
        <end position="178"/>
    </location>
</feature>
<reference evidence="4 5" key="1">
    <citation type="submission" date="2024-09" db="EMBL/GenBank/DDBJ databases">
        <authorList>
            <person name="Sun Q."/>
            <person name="Mori K."/>
        </authorList>
    </citation>
    <scope>NUCLEOTIDE SEQUENCE [LARGE SCALE GENOMIC DNA]</scope>
    <source>
        <strain evidence="4 5">KCTC 23315</strain>
    </source>
</reference>
<dbReference type="EMBL" id="JBHLXP010000001">
    <property type="protein sequence ID" value="MFC0048193.1"/>
    <property type="molecule type" value="Genomic_DNA"/>
</dbReference>
<dbReference type="Proteomes" id="UP001589813">
    <property type="component" value="Unassembled WGS sequence"/>
</dbReference>
<dbReference type="InterPro" id="IPR052580">
    <property type="entry name" value="Lipid_Hydrolase"/>
</dbReference>
<accession>A0ABV6BDS8</accession>
<dbReference type="PANTHER" id="PTHR46394">
    <property type="entry name" value="ANNEXIN"/>
    <property type="match status" value="1"/>
</dbReference>
<proteinExistence type="predicted"/>
<evidence type="ECO:0000313" key="5">
    <source>
        <dbReference type="Proteomes" id="UP001589813"/>
    </source>
</evidence>
<dbReference type="RefSeq" id="WP_377242142.1">
    <property type="nucleotide sequence ID" value="NZ_JBHLXP010000001.1"/>
</dbReference>